<dbReference type="OrthoDB" id="5307821at2759"/>
<sequence length="346" mass="38465">MERYTIPVIGIIGLLVVCTHPLWHYIAVIFSLGVIVYTCLIFASDGDVLLMMYEKFGKKADVFKDRVVWITGASSGIGECLSVALAKQGAKLILSSRREKELERVKVRCLEEGSLKSADVLVVVMDANKFDTHNSCVNQALQHFSKIDILINNSGVSQRSEVQNATLETDQFILNTNLIGCISLTKCILPHMMEQKTGHIINISSVAGKVGNPCSATYSASKFGMNGYFDSFRGEVYPYNIFVTNVCPGPVSTKIVENAVQDVLGKEPIKNYDGYAERSLTLIQSGERCAELTLVAAANRLCEIWIARPPFLILIYMAQYMPTCHRFLTQKLGYRKVLAFRKIQQA</sequence>
<comment type="similarity">
    <text evidence="2">Belongs to the short-chain dehydrogenases/reductases (SDR) family.</text>
</comment>
<dbReference type="PIRSF" id="PIRSF000126">
    <property type="entry name" value="11-beta-HSD1"/>
    <property type="match status" value="1"/>
</dbReference>
<dbReference type="PRINTS" id="PR00080">
    <property type="entry name" value="SDRFAMILY"/>
</dbReference>
<dbReference type="PRINTS" id="PR00081">
    <property type="entry name" value="GDHRDH"/>
</dbReference>
<evidence type="ECO:0000256" key="1">
    <source>
        <dbReference type="ARBA" id="ARBA00023002"/>
    </source>
</evidence>
<keyword evidence="3" id="KW-1133">Transmembrane helix</keyword>
<keyword evidence="5" id="KW-1185">Reference proteome</keyword>
<accession>A0A9Q1CFH3</accession>
<dbReference type="Proteomes" id="UP001152320">
    <property type="component" value="Chromosome 3"/>
</dbReference>
<dbReference type="Pfam" id="PF00106">
    <property type="entry name" value="adh_short"/>
    <property type="match status" value="1"/>
</dbReference>
<dbReference type="InterPro" id="IPR053011">
    <property type="entry name" value="SDR_family_member_7"/>
</dbReference>
<dbReference type="EMBL" id="JAIZAY010000003">
    <property type="protein sequence ID" value="KAJ8044448.1"/>
    <property type="molecule type" value="Genomic_DNA"/>
</dbReference>
<evidence type="ECO:0000256" key="3">
    <source>
        <dbReference type="SAM" id="Phobius"/>
    </source>
</evidence>
<name>A0A9Q1CFH3_HOLLE</name>
<evidence type="ECO:0000313" key="5">
    <source>
        <dbReference type="Proteomes" id="UP001152320"/>
    </source>
</evidence>
<dbReference type="Gene3D" id="3.40.50.720">
    <property type="entry name" value="NAD(P)-binding Rossmann-like Domain"/>
    <property type="match status" value="1"/>
</dbReference>
<keyword evidence="3" id="KW-0812">Transmembrane</keyword>
<dbReference type="PANTHER" id="PTHR44269:SF1">
    <property type="entry name" value="DEHYDROGENASE_REDUCTASE SDR FAMILY MEMBER 7"/>
    <property type="match status" value="1"/>
</dbReference>
<dbReference type="SUPFAM" id="SSF51735">
    <property type="entry name" value="NAD(P)-binding Rossmann-fold domains"/>
    <property type="match status" value="1"/>
</dbReference>
<dbReference type="InterPro" id="IPR020904">
    <property type="entry name" value="Sc_DH/Rdtase_CS"/>
</dbReference>
<evidence type="ECO:0000313" key="4">
    <source>
        <dbReference type="EMBL" id="KAJ8044448.1"/>
    </source>
</evidence>
<protein>
    <submittedName>
        <fullName evidence="4">Dehydrogenase/reductase SDR family member 7</fullName>
    </submittedName>
</protein>
<proteinExistence type="inferred from homology"/>
<keyword evidence="3" id="KW-0472">Membrane</keyword>
<dbReference type="GO" id="GO:0016491">
    <property type="term" value="F:oxidoreductase activity"/>
    <property type="evidence" value="ECO:0007669"/>
    <property type="project" value="UniProtKB-KW"/>
</dbReference>
<dbReference type="InterPro" id="IPR036291">
    <property type="entry name" value="NAD(P)-bd_dom_sf"/>
</dbReference>
<comment type="caution">
    <text evidence="4">The sequence shown here is derived from an EMBL/GenBank/DDBJ whole genome shotgun (WGS) entry which is preliminary data.</text>
</comment>
<dbReference type="InterPro" id="IPR002347">
    <property type="entry name" value="SDR_fam"/>
</dbReference>
<organism evidence="4 5">
    <name type="scientific">Holothuria leucospilota</name>
    <name type="common">Black long sea cucumber</name>
    <name type="synonym">Mertensiothuria leucospilota</name>
    <dbReference type="NCBI Taxonomy" id="206669"/>
    <lineage>
        <taxon>Eukaryota</taxon>
        <taxon>Metazoa</taxon>
        <taxon>Echinodermata</taxon>
        <taxon>Eleutherozoa</taxon>
        <taxon>Echinozoa</taxon>
        <taxon>Holothuroidea</taxon>
        <taxon>Aspidochirotacea</taxon>
        <taxon>Aspidochirotida</taxon>
        <taxon>Holothuriidae</taxon>
        <taxon>Holothuria</taxon>
    </lineage>
</organism>
<gene>
    <name evidence="4" type="ORF">HOLleu_07203</name>
</gene>
<feature type="transmembrane region" description="Helical" evidence="3">
    <location>
        <begin position="22"/>
        <end position="43"/>
    </location>
</feature>
<keyword evidence="1" id="KW-0560">Oxidoreductase</keyword>
<reference evidence="4" key="1">
    <citation type="submission" date="2021-10" db="EMBL/GenBank/DDBJ databases">
        <title>Tropical sea cucumber genome reveals ecological adaptation and Cuvierian tubules defense mechanism.</title>
        <authorList>
            <person name="Chen T."/>
        </authorList>
    </citation>
    <scope>NUCLEOTIDE SEQUENCE</scope>
    <source>
        <strain evidence="4">Nanhai2018</strain>
        <tissue evidence="4">Muscle</tissue>
    </source>
</reference>
<dbReference type="AlphaFoldDB" id="A0A9Q1CFH3"/>
<dbReference type="PROSITE" id="PS00061">
    <property type="entry name" value="ADH_SHORT"/>
    <property type="match status" value="1"/>
</dbReference>
<evidence type="ECO:0000256" key="2">
    <source>
        <dbReference type="RuleBase" id="RU000363"/>
    </source>
</evidence>
<dbReference type="PANTHER" id="PTHR44269">
    <property type="entry name" value="DEHYDROGENASE/REDUCTASE SDR FAMILY MEMBER 7-RELATED"/>
    <property type="match status" value="1"/>
</dbReference>